<evidence type="ECO:0000313" key="2">
    <source>
        <dbReference type="Proteomes" id="UP000838756"/>
    </source>
</evidence>
<name>A0A8S4S1D0_9NEOP</name>
<reference evidence="1" key="1">
    <citation type="submission" date="2022-03" db="EMBL/GenBank/DDBJ databases">
        <authorList>
            <person name="Lindestad O."/>
        </authorList>
    </citation>
    <scope>NUCLEOTIDE SEQUENCE</scope>
</reference>
<dbReference type="EMBL" id="CAKXAJ010025746">
    <property type="protein sequence ID" value="CAH2243422.1"/>
    <property type="molecule type" value="Genomic_DNA"/>
</dbReference>
<keyword evidence="2" id="KW-1185">Reference proteome</keyword>
<protein>
    <submittedName>
        <fullName evidence="1">Jg9339 protein</fullName>
    </submittedName>
</protein>
<evidence type="ECO:0000313" key="1">
    <source>
        <dbReference type="EMBL" id="CAH2243422.1"/>
    </source>
</evidence>
<dbReference type="AlphaFoldDB" id="A0A8S4S1D0"/>
<proteinExistence type="predicted"/>
<accession>A0A8S4S1D0</accession>
<comment type="caution">
    <text evidence="1">The sequence shown here is derived from an EMBL/GenBank/DDBJ whole genome shotgun (WGS) entry which is preliminary data.</text>
</comment>
<organism evidence="1 2">
    <name type="scientific">Pararge aegeria aegeria</name>
    <dbReference type="NCBI Taxonomy" id="348720"/>
    <lineage>
        <taxon>Eukaryota</taxon>
        <taxon>Metazoa</taxon>
        <taxon>Ecdysozoa</taxon>
        <taxon>Arthropoda</taxon>
        <taxon>Hexapoda</taxon>
        <taxon>Insecta</taxon>
        <taxon>Pterygota</taxon>
        <taxon>Neoptera</taxon>
        <taxon>Endopterygota</taxon>
        <taxon>Lepidoptera</taxon>
        <taxon>Glossata</taxon>
        <taxon>Ditrysia</taxon>
        <taxon>Papilionoidea</taxon>
        <taxon>Nymphalidae</taxon>
        <taxon>Satyrinae</taxon>
        <taxon>Satyrini</taxon>
        <taxon>Parargina</taxon>
        <taxon>Pararge</taxon>
    </lineage>
</organism>
<sequence length="77" mass="8889">MATLGRQQWMAVAMTTPVPPRTLNERTKDTLPIGSDLHLRSLNTEYFRQILITFKYNQDGKLFEMKIVSANHHSEAE</sequence>
<gene>
    <name evidence="1" type="primary">jg9339</name>
    <name evidence="1" type="ORF">PAEG_LOCUS19571</name>
</gene>
<dbReference type="Proteomes" id="UP000838756">
    <property type="component" value="Unassembled WGS sequence"/>
</dbReference>